<name>A0A4V2SDV1_9FIRM</name>
<evidence type="ECO:0000259" key="1">
    <source>
        <dbReference type="Pfam" id="PF09002"/>
    </source>
</evidence>
<dbReference type="RefSeq" id="WP_132089469.1">
    <property type="nucleotide sequence ID" value="NZ_JANKAQ010000003.1"/>
</dbReference>
<protein>
    <submittedName>
        <fullName evidence="2">Uncharacterized protein DUF1887</fullName>
    </submittedName>
</protein>
<dbReference type="InterPro" id="IPR015093">
    <property type="entry name" value="Card1_endonucl_dom"/>
</dbReference>
<dbReference type="Proteomes" id="UP000295711">
    <property type="component" value="Unassembled WGS sequence"/>
</dbReference>
<dbReference type="SUPFAM" id="SSF52980">
    <property type="entry name" value="Restriction endonuclease-like"/>
    <property type="match status" value="1"/>
</dbReference>
<dbReference type="OrthoDB" id="2032650at2"/>
<dbReference type="AlphaFoldDB" id="A0A4V2SDV1"/>
<evidence type="ECO:0000313" key="3">
    <source>
        <dbReference type="Proteomes" id="UP000295711"/>
    </source>
</evidence>
<dbReference type="InterPro" id="IPR011856">
    <property type="entry name" value="tRNA_endonuc-like_dom_sf"/>
</dbReference>
<organism evidence="2 3">
    <name type="scientific">Frisingicoccus caecimuris</name>
    <dbReference type="NCBI Taxonomy" id="1796636"/>
    <lineage>
        <taxon>Bacteria</taxon>
        <taxon>Bacillati</taxon>
        <taxon>Bacillota</taxon>
        <taxon>Clostridia</taxon>
        <taxon>Lachnospirales</taxon>
        <taxon>Lachnospiraceae</taxon>
        <taxon>Frisingicoccus</taxon>
    </lineage>
</organism>
<dbReference type="InterPro" id="IPR011335">
    <property type="entry name" value="Restrct_endonuc-II-like"/>
</dbReference>
<keyword evidence="3" id="KW-1185">Reference proteome</keyword>
<proteinExistence type="predicted"/>
<gene>
    <name evidence="2" type="ORF">EV212_10353</name>
</gene>
<dbReference type="GO" id="GO:0003676">
    <property type="term" value="F:nucleic acid binding"/>
    <property type="evidence" value="ECO:0007669"/>
    <property type="project" value="InterPro"/>
</dbReference>
<evidence type="ECO:0000313" key="2">
    <source>
        <dbReference type="EMBL" id="TCO85332.1"/>
    </source>
</evidence>
<accession>A0A4V2SDV1</accession>
<sequence length="281" mass="31659">MLKAKALCAVDGNTAPEIRPLISVAEKSEAVERENGSGLKAFIGNMQNIVIESVGDDEEIPEAVSHLAVRMMNSNELIKDLLRELRQLYIRGQKEFRLSLAGRSDGEKKQIISLFQDMAGLVSSVRYCSEFQSLNGFLTATPKAQMFLTGRYLELAVYETVRDVLQELAVKYKTEYEIYRNVRVATREGKLKNEFDIVVHVGNIFYVIECKSGKCFSDWGSFAEVGATYGIVPDRLLLVDSFISDSKAECIEYFCDYYVCNLNNNSLREKVTKMISNDFAA</sequence>
<dbReference type="Gene3D" id="3.40.1350.10">
    <property type="match status" value="1"/>
</dbReference>
<feature type="domain" description="Card1 endonuclease" evidence="1">
    <location>
        <begin position="144"/>
        <end position="215"/>
    </location>
</feature>
<dbReference type="Pfam" id="PF09002">
    <property type="entry name" value="Card1_endonuc"/>
    <property type="match status" value="1"/>
</dbReference>
<dbReference type="EMBL" id="SLXA01000003">
    <property type="protein sequence ID" value="TCO85332.1"/>
    <property type="molecule type" value="Genomic_DNA"/>
</dbReference>
<comment type="caution">
    <text evidence="2">The sequence shown here is derived from an EMBL/GenBank/DDBJ whole genome shotgun (WGS) entry which is preliminary data.</text>
</comment>
<reference evidence="2 3" key="1">
    <citation type="submission" date="2019-03" db="EMBL/GenBank/DDBJ databases">
        <title>Genomic Encyclopedia of Type Strains, Phase IV (KMG-IV): sequencing the most valuable type-strain genomes for metagenomic binning, comparative biology and taxonomic classification.</title>
        <authorList>
            <person name="Goeker M."/>
        </authorList>
    </citation>
    <scope>NUCLEOTIDE SEQUENCE [LARGE SCALE GENOMIC DNA]</scope>
    <source>
        <strain evidence="2 3">DSM 28559</strain>
    </source>
</reference>